<dbReference type="Proteomes" id="UP000479000">
    <property type="component" value="Unassembled WGS sequence"/>
</dbReference>
<proteinExistence type="predicted"/>
<name>A0A6H5HVD0_9HEMI</name>
<accession>A0A6H5HVD0</accession>
<dbReference type="AlphaFoldDB" id="A0A6H5HVD0"/>
<protein>
    <submittedName>
        <fullName evidence="1">Uncharacterized protein</fullName>
    </submittedName>
</protein>
<keyword evidence="2" id="KW-1185">Reference proteome</keyword>
<dbReference type="EMBL" id="CADCXU010036203">
    <property type="protein sequence ID" value="CAB0021020.1"/>
    <property type="molecule type" value="Genomic_DNA"/>
</dbReference>
<sequence>MFISAQSTFHEGEMVRYKKFQLIACMVVACTFAVEHGRVKKDLFLETAHPYHTFAAIPAAYSSVYRYDYPAHYIAGVHPLII</sequence>
<evidence type="ECO:0000313" key="2">
    <source>
        <dbReference type="Proteomes" id="UP000479000"/>
    </source>
</evidence>
<reference evidence="1 2" key="1">
    <citation type="submission" date="2020-02" db="EMBL/GenBank/DDBJ databases">
        <authorList>
            <person name="Ferguson B K."/>
        </authorList>
    </citation>
    <scope>NUCLEOTIDE SEQUENCE [LARGE SCALE GENOMIC DNA]</scope>
</reference>
<evidence type="ECO:0000313" key="1">
    <source>
        <dbReference type="EMBL" id="CAB0021020.1"/>
    </source>
</evidence>
<organism evidence="1 2">
    <name type="scientific">Nesidiocoris tenuis</name>
    <dbReference type="NCBI Taxonomy" id="355587"/>
    <lineage>
        <taxon>Eukaryota</taxon>
        <taxon>Metazoa</taxon>
        <taxon>Ecdysozoa</taxon>
        <taxon>Arthropoda</taxon>
        <taxon>Hexapoda</taxon>
        <taxon>Insecta</taxon>
        <taxon>Pterygota</taxon>
        <taxon>Neoptera</taxon>
        <taxon>Paraneoptera</taxon>
        <taxon>Hemiptera</taxon>
        <taxon>Heteroptera</taxon>
        <taxon>Panheteroptera</taxon>
        <taxon>Cimicomorpha</taxon>
        <taxon>Miridae</taxon>
        <taxon>Dicyphina</taxon>
        <taxon>Nesidiocoris</taxon>
    </lineage>
</organism>
<gene>
    <name evidence="1" type="ORF">NTEN_LOCUS24545</name>
</gene>